<organism evidence="2 3">
    <name type="scientific">Aspergillus bertholletiae</name>
    <dbReference type="NCBI Taxonomy" id="1226010"/>
    <lineage>
        <taxon>Eukaryota</taxon>
        <taxon>Fungi</taxon>
        <taxon>Dikarya</taxon>
        <taxon>Ascomycota</taxon>
        <taxon>Pezizomycotina</taxon>
        <taxon>Eurotiomycetes</taxon>
        <taxon>Eurotiomycetidae</taxon>
        <taxon>Eurotiales</taxon>
        <taxon>Aspergillaceae</taxon>
        <taxon>Aspergillus</taxon>
        <taxon>Aspergillus subgen. Circumdati</taxon>
    </lineage>
</organism>
<gene>
    <name evidence="2" type="ORF">BDV26DRAFT_289774</name>
</gene>
<feature type="region of interest" description="Disordered" evidence="1">
    <location>
        <begin position="137"/>
        <end position="166"/>
    </location>
</feature>
<feature type="compositionally biased region" description="Low complexity" evidence="1">
    <location>
        <begin position="85"/>
        <end position="97"/>
    </location>
</feature>
<dbReference type="Proteomes" id="UP000326198">
    <property type="component" value="Unassembled WGS sequence"/>
</dbReference>
<feature type="region of interest" description="Disordered" evidence="1">
    <location>
        <begin position="189"/>
        <end position="223"/>
    </location>
</feature>
<proteinExistence type="predicted"/>
<evidence type="ECO:0000313" key="2">
    <source>
        <dbReference type="EMBL" id="KAE8381072.1"/>
    </source>
</evidence>
<keyword evidence="3" id="KW-1185">Reference proteome</keyword>
<dbReference type="OrthoDB" id="4828117at2759"/>
<feature type="compositionally biased region" description="Basic and acidic residues" evidence="1">
    <location>
        <begin position="191"/>
        <end position="203"/>
    </location>
</feature>
<evidence type="ECO:0000256" key="1">
    <source>
        <dbReference type="SAM" id="MobiDB-lite"/>
    </source>
</evidence>
<feature type="compositionally biased region" description="Polar residues" evidence="1">
    <location>
        <begin position="99"/>
        <end position="119"/>
    </location>
</feature>
<feature type="region of interest" description="Disordered" evidence="1">
    <location>
        <begin position="67"/>
        <end position="119"/>
    </location>
</feature>
<dbReference type="EMBL" id="ML736174">
    <property type="protein sequence ID" value="KAE8381072.1"/>
    <property type="molecule type" value="Genomic_DNA"/>
</dbReference>
<protein>
    <submittedName>
        <fullName evidence="2">Uncharacterized protein</fullName>
    </submittedName>
</protein>
<sequence>MVNWKNPESTDRLIASLIAANSGLKLDYHAIALLFGQGATYDSIEGRFRRYRKMADQLRDEVHNCGITDIPHNTRRNYASGGGTPSTPRTPRVPRGGITKSTPSSSRSRNYRYTHTPTKQKTKLGMSALDAIYVEDADPEEEEESKIKPEPADVASSNGDDDVEITDSHSVKIKKERAEHNMAGIFAAVAPKKEEEGEKEETHAFGTGAGSTRAQSHDGKPLYSSGMNHSSFYMAGTHFEEAYGSIMKDVHRGAA</sequence>
<evidence type="ECO:0000313" key="3">
    <source>
        <dbReference type="Proteomes" id="UP000326198"/>
    </source>
</evidence>
<accession>A0A5N7BH20</accession>
<reference evidence="2 3" key="1">
    <citation type="submission" date="2019-04" db="EMBL/GenBank/DDBJ databases">
        <title>Friends and foes A comparative genomics studyof 23 Aspergillus species from section Flavi.</title>
        <authorList>
            <consortium name="DOE Joint Genome Institute"/>
            <person name="Kjaerbolling I."/>
            <person name="Vesth T."/>
            <person name="Frisvad J.C."/>
            <person name="Nybo J.L."/>
            <person name="Theobald S."/>
            <person name="Kildgaard S."/>
            <person name="Isbrandt T."/>
            <person name="Kuo A."/>
            <person name="Sato A."/>
            <person name="Lyhne E.K."/>
            <person name="Kogle M.E."/>
            <person name="Wiebenga A."/>
            <person name="Kun R.S."/>
            <person name="Lubbers R.J."/>
            <person name="Makela M.R."/>
            <person name="Barry K."/>
            <person name="Chovatia M."/>
            <person name="Clum A."/>
            <person name="Daum C."/>
            <person name="Haridas S."/>
            <person name="He G."/>
            <person name="LaButti K."/>
            <person name="Lipzen A."/>
            <person name="Mondo S."/>
            <person name="Riley R."/>
            <person name="Salamov A."/>
            <person name="Simmons B.A."/>
            <person name="Magnuson J.K."/>
            <person name="Henrissat B."/>
            <person name="Mortensen U.H."/>
            <person name="Larsen T.O."/>
            <person name="Devries R.P."/>
            <person name="Grigoriev I.V."/>
            <person name="Machida M."/>
            <person name="Baker S.E."/>
            <person name="Andersen M.R."/>
        </authorList>
    </citation>
    <scope>NUCLEOTIDE SEQUENCE [LARGE SCALE GENOMIC DNA]</scope>
    <source>
        <strain evidence="2 3">IBT 29228</strain>
    </source>
</reference>
<name>A0A5N7BH20_9EURO</name>
<dbReference type="AlphaFoldDB" id="A0A5N7BH20"/>